<evidence type="ECO:0000313" key="2">
    <source>
        <dbReference type="EMBL" id="MDF3290624.1"/>
    </source>
</evidence>
<dbReference type="InterPro" id="IPR001279">
    <property type="entry name" value="Metallo-B-lactamas"/>
</dbReference>
<sequence length="261" mass="28267">MTGEDQTHTLHLRRLAWAGVEVRLGDIRLLIDPLEHAEPLAPVLGAPRRPLPPVDTAPGTHALITHLHPDHYDHELLARLAVSGTVGCHAPIAPTLKEAGIDAIPQELERPRRVGPLTVTPVTSLDWRGGDADQVAWVVAGAGRRIIHCGDTMWHGNWWQIARDHGPFDVAFLPVNGVIARFEGYEANVPVTMTPEQAIEAAAVLGATSACAIHYGLFHNPPTYVEQPDIEQRFRQAAEARGITAVLVDDGEVVPVPSARA</sequence>
<proteinExistence type="predicted"/>
<name>A0ABT5ZLC5_9ACTN</name>
<keyword evidence="3" id="KW-1185">Reference proteome</keyword>
<accession>A0ABT5ZLC5</accession>
<evidence type="ECO:0000313" key="3">
    <source>
        <dbReference type="Proteomes" id="UP001216579"/>
    </source>
</evidence>
<dbReference type="InterPro" id="IPR050114">
    <property type="entry name" value="UPF0173_UPF0282_UlaG_hydrolase"/>
</dbReference>
<dbReference type="InterPro" id="IPR036866">
    <property type="entry name" value="RibonucZ/Hydroxyglut_hydro"/>
</dbReference>
<comment type="caution">
    <text evidence="2">The sequence shown here is derived from an EMBL/GenBank/DDBJ whole genome shotgun (WGS) entry which is preliminary data.</text>
</comment>
<reference evidence="2 3" key="1">
    <citation type="submission" date="2023-03" db="EMBL/GenBank/DDBJ databases">
        <title>Draft genome sequence of Streptomyces sp. RB6PN23 isolated from peat swamp forest in Thailand.</title>
        <authorList>
            <person name="Klaysubun C."/>
            <person name="Duangmal K."/>
        </authorList>
    </citation>
    <scope>NUCLEOTIDE SEQUENCE [LARGE SCALE GENOMIC DNA]</scope>
    <source>
        <strain evidence="2 3">RB6PN23</strain>
    </source>
</reference>
<gene>
    <name evidence="2" type="ORF">P3G67_15485</name>
</gene>
<dbReference type="RefSeq" id="WP_276094008.1">
    <property type="nucleotide sequence ID" value="NZ_JARJBC010000008.1"/>
</dbReference>
<dbReference type="SUPFAM" id="SSF56281">
    <property type="entry name" value="Metallo-hydrolase/oxidoreductase"/>
    <property type="match status" value="1"/>
</dbReference>
<feature type="domain" description="Metallo-beta-lactamase" evidence="1">
    <location>
        <begin position="28"/>
        <end position="215"/>
    </location>
</feature>
<organism evidence="2 3">
    <name type="scientific">Streptomyces silvisoli</name>
    <dbReference type="NCBI Taxonomy" id="3034235"/>
    <lineage>
        <taxon>Bacteria</taxon>
        <taxon>Bacillati</taxon>
        <taxon>Actinomycetota</taxon>
        <taxon>Actinomycetes</taxon>
        <taxon>Kitasatosporales</taxon>
        <taxon>Streptomycetaceae</taxon>
        <taxon>Streptomyces</taxon>
    </lineage>
</organism>
<dbReference type="PANTHER" id="PTHR43546:SF3">
    <property type="entry name" value="UPF0173 METAL-DEPENDENT HYDROLASE MJ1163"/>
    <property type="match status" value="1"/>
</dbReference>
<dbReference type="Proteomes" id="UP001216579">
    <property type="component" value="Unassembled WGS sequence"/>
</dbReference>
<dbReference type="EMBL" id="JARJBC010000008">
    <property type="protein sequence ID" value="MDF3290624.1"/>
    <property type="molecule type" value="Genomic_DNA"/>
</dbReference>
<dbReference type="PANTHER" id="PTHR43546">
    <property type="entry name" value="UPF0173 METAL-DEPENDENT HYDROLASE MJ1163-RELATED"/>
    <property type="match status" value="1"/>
</dbReference>
<dbReference type="Pfam" id="PF12706">
    <property type="entry name" value="Lactamase_B_2"/>
    <property type="match status" value="1"/>
</dbReference>
<evidence type="ECO:0000259" key="1">
    <source>
        <dbReference type="Pfam" id="PF12706"/>
    </source>
</evidence>
<dbReference type="Gene3D" id="3.60.15.10">
    <property type="entry name" value="Ribonuclease Z/Hydroxyacylglutathione hydrolase-like"/>
    <property type="match status" value="1"/>
</dbReference>
<protein>
    <submittedName>
        <fullName evidence="2">MBL fold metallo-hydrolase</fullName>
    </submittedName>
</protein>